<dbReference type="EMBL" id="RSCD01000009">
    <property type="protein sequence ID" value="RSH90847.1"/>
    <property type="molecule type" value="Genomic_DNA"/>
</dbReference>
<reference evidence="2 3" key="1">
    <citation type="submission" date="2018-11" db="EMBL/GenBank/DDBJ databases">
        <title>Genome sequence of Saitozyma podzolica DSM 27192.</title>
        <authorList>
            <person name="Aliyu H."/>
            <person name="Gorte O."/>
            <person name="Ochsenreither K."/>
        </authorList>
    </citation>
    <scope>NUCLEOTIDE SEQUENCE [LARGE SCALE GENOMIC DNA]</scope>
    <source>
        <strain evidence="2 3">DSM 27192</strain>
    </source>
</reference>
<dbReference type="STRING" id="1890683.A0A427YIE5"/>
<dbReference type="Proteomes" id="UP000279259">
    <property type="component" value="Unassembled WGS sequence"/>
</dbReference>
<feature type="compositionally biased region" description="Basic and acidic residues" evidence="1">
    <location>
        <begin position="127"/>
        <end position="136"/>
    </location>
</feature>
<proteinExistence type="predicted"/>
<protein>
    <submittedName>
        <fullName evidence="2">Uncharacterized protein</fullName>
    </submittedName>
</protein>
<feature type="region of interest" description="Disordered" evidence="1">
    <location>
        <begin position="329"/>
        <end position="365"/>
    </location>
</feature>
<dbReference type="SUPFAM" id="SSF48403">
    <property type="entry name" value="Ankyrin repeat"/>
    <property type="match status" value="1"/>
</dbReference>
<dbReference type="OrthoDB" id="539213at2759"/>
<evidence type="ECO:0000313" key="2">
    <source>
        <dbReference type="EMBL" id="RSH90847.1"/>
    </source>
</evidence>
<feature type="region of interest" description="Disordered" evidence="1">
    <location>
        <begin position="92"/>
        <end position="150"/>
    </location>
</feature>
<organism evidence="2 3">
    <name type="scientific">Saitozyma podzolica</name>
    <dbReference type="NCBI Taxonomy" id="1890683"/>
    <lineage>
        <taxon>Eukaryota</taxon>
        <taxon>Fungi</taxon>
        <taxon>Dikarya</taxon>
        <taxon>Basidiomycota</taxon>
        <taxon>Agaricomycotina</taxon>
        <taxon>Tremellomycetes</taxon>
        <taxon>Tremellales</taxon>
        <taxon>Trimorphomycetaceae</taxon>
        <taxon>Saitozyma</taxon>
    </lineage>
</organism>
<feature type="compositionally biased region" description="Polar residues" evidence="1">
    <location>
        <begin position="344"/>
        <end position="358"/>
    </location>
</feature>
<evidence type="ECO:0000256" key="1">
    <source>
        <dbReference type="SAM" id="MobiDB-lite"/>
    </source>
</evidence>
<accession>A0A427YIE5</accession>
<dbReference type="AlphaFoldDB" id="A0A427YIE5"/>
<comment type="caution">
    <text evidence="2">The sequence shown here is derived from an EMBL/GenBank/DDBJ whole genome shotgun (WGS) entry which is preliminary data.</text>
</comment>
<dbReference type="Gene3D" id="1.25.40.20">
    <property type="entry name" value="Ankyrin repeat-containing domain"/>
    <property type="match status" value="1"/>
</dbReference>
<sequence>MLTITDLPPEIILQVHLLAQNPLLPQAHPSLYRPLHAASTHYVATYLLALYSAYGADEVLVRALRHPVCDVQVARDIRRIWDKRRGCHEPVGEETRLRRRKGDTSPGGEVAGHPIVGAEASLQPNHAQEKDTDKPPHPPQPTAPALSCSELPRRLFRPDPTLHSIAQSTPPRVHPLLEYLFSTYRPSPNSHKGYPLCRAVLTSNTRLIAFLLSHGADPGIKDCLPVEIAVQMRDLGMIKVLVERLPADTAGAANPGLCSRSGSGSGAGAGAGVETPSPRGEKGKKGKRIKLGDRVTITSKLVEAAIKSGSDDIVHYFVHEKGIMPPLRSIMKLGKPDDARHPGPSTNKPTRRTSTPTKSFVKRPV</sequence>
<evidence type="ECO:0000313" key="3">
    <source>
        <dbReference type="Proteomes" id="UP000279259"/>
    </source>
</evidence>
<feature type="region of interest" description="Disordered" evidence="1">
    <location>
        <begin position="258"/>
        <end position="287"/>
    </location>
</feature>
<name>A0A427YIE5_9TREE</name>
<keyword evidence="3" id="KW-1185">Reference proteome</keyword>
<gene>
    <name evidence="2" type="ORF">EHS25_010023</name>
</gene>
<dbReference type="InterPro" id="IPR036770">
    <property type="entry name" value="Ankyrin_rpt-contain_sf"/>
</dbReference>